<organism evidence="1 2">
    <name type="scientific">Morococcus cerebrosus</name>
    <dbReference type="NCBI Taxonomy" id="1056807"/>
    <lineage>
        <taxon>Bacteria</taxon>
        <taxon>Pseudomonadati</taxon>
        <taxon>Pseudomonadota</taxon>
        <taxon>Betaproteobacteria</taxon>
        <taxon>Neisseriales</taxon>
        <taxon>Neisseriaceae</taxon>
        <taxon>Morococcus</taxon>
    </lineage>
</organism>
<reference evidence="1 2" key="1">
    <citation type="submission" date="2014-12" db="EMBL/GenBank/DDBJ databases">
        <title>Genome sequence of Morococcus cerebrosus.</title>
        <authorList>
            <person name="Shin S.-K."/>
            <person name="Yi H."/>
        </authorList>
    </citation>
    <scope>NUCLEOTIDE SEQUENCE [LARGE SCALE GENOMIC DNA]</scope>
    <source>
        <strain evidence="1 2">CIP 81.93</strain>
    </source>
</reference>
<evidence type="ECO:0000313" key="2">
    <source>
        <dbReference type="Proteomes" id="UP000031390"/>
    </source>
</evidence>
<protein>
    <submittedName>
        <fullName evidence="1">Uncharacterized protein</fullName>
    </submittedName>
</protein>
<dbReference type="EMBL" id="JUFZ01000099">
    <property type="protein sequence ID" value="KIC06521.1"/>
    <property type="molecule type" value="Genomic_DNA"/>
</dbReference>
<accession>A0A0C1GM26</accession>
<evidence type="ECO:0000313" key="1">
    <source>
        <dbReference type="EMBL" id="KIC06521.1"/>
    </source>
</evidence>
<dbReference type="AlphaFoldDB" id="A0A0C1GM26"/>
<proteinExistence type="predicted"/>
<sequence length="43" mass="4847">MSRIVCVNIGSMHSIILKYLRNADFSMDTKGRLKPDTGFSDDL</sequence>
<dbReference type="Proteomes" id="UP000031390">
    <property type="component" value="Unassembled WGS sequence"/>
</dbReference>
<gene>
    <name evidence="1" type="ORF">MCC93_20340</name>
</gene>
<comment type="caution">
    <text evidence="1">The sequence shown here is derived from an EMBL/GenBank/DDBJ whole genome shotgun (WGS) entry which is preliminary data.</text>
</comment>
<name>A0A0C1GM26_9NEIS</name>